<dbReference type="AlphaFoldDB" id="A0A368W2D2"/>
<sequence length="261" mass="30035">MGLSIHYEGAASSPESVSSILSRVELYSNENNWKIDAIDKNNIIVIPHPKCESLSFVFNDKLKFSGCTKTGYAPTEIHEQVVKLFFEIKPHFKKLKIDDESGYWDAYQDVIRNKPIREITDFPVVSESDVIKEILYLPDNSLKCDYGFWNSDPLFVKPVVLHLPTIRNRMGYDLTNGSNYAFVVRDLLKDLSLNGFFTWDHDWFYDDCNYIVELSKLWAWKKSAGNPTSIKRNRCIAFGYAIGKGCFGLENGFFNKTHRDA</sequence>
<protein>
    <submittedName>
        <fullName evidence="1">Uncharacterized protein</fullName>
    </submittedName>
</protein>
<accession>A0A368W2D2</accession>
<dbReference type="OrthoDB" id="2555182at2"/>
<name>A0A368W2D2_9BACL</name>
<reference evidence="1 2" key="1">
    <citation type="submission" date="2018-07" db="EMBL/GenBank/DDBJ databases">
        <title>Genomic Encyclopedia of Type Strains, Phase III (KMG-III): the genomes of soil and plant-associated and newly described type strains.</title>
        <authorList>
            <person name="Whitman W."/>
        </authorList>
    </citation>
    <scope>NUCLEOTIDE SEQUENCE [LARGE SCALE GENOMIC DNA]</scope>
    <source>
        <strain evidence="1 2">CECT 7506</strain>
    </source>
</reference>
<dbReference type="Proteomes" id="UP000252415">
    <property type="component" value="Unassembled WGS sequence"/>
</dbReference>
<keyword evidence="2" id="KW-1185">Reference proteome</keyword>
<comment type="caution">
    <text evidence="1">The sequence shown here is derived from an EMBL/GenBank/DDBJ whole genome shotgun (WGS) entry which is preliminary data.</text>
</comment>
<organism evidence="1 2">
    <name type="scientific">Paenibacillus prosopidis</name>
    <dbReference type="NCBI Taxonomy" id="630520"/>
    <lineage>
        <taxon>Bacteria</taxon>
        <taxon>Bacillati</taxon>
        <taxon>Bacillota</taxon>
        <taxon>Bacilli</taxon>
        <taxon>Bacillales</taxon>
        <taxon>Paenibacillaceae</taxon>
        <taxon>Paenibacillus</taxon>
    </lineage>
</organism>
<evidence type="ECO:0000313" key="1">
    <source>
        <dbReference type="EMBL" id="RCW49187.1"/>
    </source>
</evidence>
<gene>
    <name evidence="1" type="ORF">DFP97_105372</name>
</gene>
<dbReference type="RefSeq" id="WP_114379906.1">
    <property type="nucleotide sequence ID" value="NZ_QPJD01000005.1"/>
</dbReference>
<dbReference type="EMBL" id="QPJD01000005">
    <property type="protein sequence ID" value="RCW49187.1"/>
    <property type="molecule type" value="Genomic_DNA"/>
</dbReference>
<proteinExistence type="predicted"/>
<evidence type="ECO:0000313" key="2">
    <source>
        <dbReference type="Proteomes" id="UP000252415"/>
    </source>
</evidence>